<feature type="chain" id="PRO_5045467329" evidence="1">
    <location>
        <begin position="21"/>
        <end position="226"/>
    </location>
</feature>
<dbReference type="NCBIfam" id="TIGR02595">
    <property type="entry name" value="PEP_CTERM"/>
    <property type="match status" value="1"/>
</dbReference>
<gene>
    <name evidence="3" type="ORF">E7V67_003505</name>
</gene>
<reference evidence="3 4" key="1">
    <citation type="journal article" date="2019" name="Int. J. Syst. Evol. Microbiol.">
        <title>The Draft Whole-Genome Sequence of the Antibiotic Producer Empedobacter haloabium ATCC 31962 Provides Indications for Its Taxonomic Reclassification.</title>
        <authorList>
            <person name="Miess H."/>
            <person name="Arlt P."/>
            <person name="Apel A.K."/>
            <person name="Weber T."/>
            <person name="Nieselt K."/>
            <person name="Hanssen F."/>
            <person name="Czemmel S."/>
            <person name="Nahnsen S."/>
            <person name="Gross H."/>
        </authorList>
    </citation>
    <scope>NUCLEOTIDE SEQUENCE [LARGE SCALE GENOMIC DNA]</scope>
    <source>
        <strain evidence="3 4">ATCC 31962</strain>
    </source>
</reference>
<keyword evidence="1" id="KW-0732">Signal</keyword>
<feature type="domain" description="Ice-binding protein C-terminal" evidence="2">
    <location>
        <begin position="202"/>
        <end position="224"/>
    </location>
</feature>
<organism evidence="3 4">
    <name type="scientific">[Empedobacter] haloabium</name>
    <dbReference type="NCBI Taxonomy" id="592317"/>
    <lineage>
        <taxon>Bacteria</taxon>
        <taxon>Pseudomonadati</taxon>
        <taxon>Pseudomonadota</taxon>
        <taxon>Betaproteobacteria</taxon>
        <taxon>Burkholderiales</taxon>
        <taxon>Oxalobacteraceae</taxon>
        <taxon>Telluria group</taxon>
        <taxon>Telluria group incertae sedis</taxon>
    </lineage>
</organism>
<evidence type="ECO:0000259" key="2">
    <source>
        <dbReference type="Pfam" id="PF07589"/>
    </source>
</evidence>
<dbReference type="EMBL" id="CP136508">
    <property type="protein sequence ID" value="WUR14181.1"/>
    <property type="molecule type" value="Genomic_DNA"/>
</dbReference>
<feature type="signal peptide" evidence="1">
    <location>
        <begin position="1"/>
        <end position="20"/>
    </location>
</feature>
<protein>
    <submittedName>
        <fullName evidence="3">PEP-CTERM sorting domain-containing protein</fullName>
    </submittedName>
</protein>
<dbReference type="InterPro" id="IPR013424">
    <property type="entry name" value="Ice-binding_C"/>
</dbReference>
<sequence>MKSVLCAAASVLAFTGTAQAVERTFQFTSTVKQIVSKADVVPDVELSSITLPFGTATIGDAVTATVTYDTSEEAHLADWGGANFRRPLSSFINLGNGAIVRGGEAEGGVIWTHDNDLYPSMGDGFSSYAYFFRNNFSVREMIAVRLEDASGTVLNGYQLPGSELTNFRAGSFTYSYEGYTLDADGYHNFRWDISGDITAIAAVPEPGTYAMLLAGLGLVAWRRKRA</sequence>
<proteinExistence type="predicted"/>
<keyword evidence="4" id="KW-1185">Reference proteome</keyword>
<evidence type="ECO:0000313" key="4">
    <source>
        <dbReference type="Proteomes" id="UP000321323"/>
    </source>
</evidence>
<dbReference type="Pfam" id="PF07589">
    <property type="entry name" value="PEP-CTERM"/>
    <property type="match status" value="1"/>
</dbReference>
<dbReference type="Proteomes" id="UP000321323">
    <property type="component" value="Chromosome"/>
</dbReference>
<evidence type="ECO:0000313" key="3">
    <source>
        <dbReference type="EMBL" id="WUR14181.1"/>
    </source>
</evidence>
<accession>A0ABZ1UNA4</accession>
<evidence type="ECO:0000256" key="1">
    <source>
        <dbReference type="SAM" id="SignalP"/>
    </source>
</evidence>
<name>A0ABZ1UNA4_9BURK</name>